<reference evidence="1" key="2">
    <citation type="submission" date="2020-11" db="EMBL/GenBank/DDBJ databases">
        <authorList>
            <person name="McCartney M.A."/>
            <person name="Auch B."/>
            <person name="Kono T."/>
            <person name="Mallez S."/>
            <person name="Becker A."/>
            <person name="Gohl D.M."/>
            <person name="Silverstein K.A.T."/>
            <person name="Koren S."/>
            <person name="Bechman K.B."/>
            <person name="Herman A."/>
            <person name="Abrahante J.E."/>
            <person name="Garbe J."/>
        </authorList>
    </citation>
    <scope>NUCLEOTIDE SEQUENCE</scope>
    <source>
        <strain evidence="1">Duluth1</strain>
        <tissue evidence="1">Whole animal</tissue>
    </source>
</reference>
<dbReference type="AlphaFoldDB" id="A0A9D3Y4Q9"/>
<organism evidence="1 2">
    <name type="scientific">Dreissena polymorpha</name>
    <name type="common">Zebra mussel</name>
    <name type="synonym">Mytilus polymorpha</name>
    <dbReference type="NCBI Taxonomy" id="45954"/>
    <lineage>
        <taxon>Eukaryota</taxon>
        <taxon>Metazoa</taxon>
        <taxon>Spiralia</taxon>
        <taxon>Lophotrochozoa</taxon>
        <taxon>Mollusca</taxon>
        <taxon>Bivalvia</taxon>
        <taxon>Autobranchia</taxon>
        <taxon>Heteroconchia</taxon>
        <taxon>Euheterodonta</taxon>
        <taxon>Imparidentia</taxon>
        <taxon>Neoheterodontei</taxon>
        <taxon>Myida</taxon>
        <taxon>Dreissenoidea</taxon>
        <taxon>Dreissenidae</taxon>
        <taxon>Dreissena</taxon>
    </lineage>
</organism>
<name>A0A9D3Y4Q9_DREPO</name>
<reference evidence="1" key="1">
    <citation type="journal article" date="2019" name="bioRxiv">
        <title>The Genome of the Zebra Mussel, Dreissena polymorpha: A Resource for Invasive Species Research.</title>
        <authorList>
            <person name="McCartney M.A."/>
            <person name="Auch B."/>
            <person name="Kono T."/>
            <person name="Mallez S."/>
            <person name="Zhang Y."/>
            <person name="Obille A."/>
            <person name="Becker A."/>
            <person name="Abrahante J.E."/>
            <person name="Garbe J."/>
            <person name="Badalamenti J.P."/>
            <person name="Herman A."/>
            <person name="Mangelson H."/>
            <person name="Liachko I."/>
            <person name="Sullivan S."/>
            <person name="Sone E.D."/>
            <person name="Koren S."/>
            <person name="Silverstein K.A.T."/>
            <person name="Beckman K.B."/>
            <person name="Gohl D.M."/>
        </authorList>
    </citation>
    <scope>NUCLEOTIDE SEQUENCE</scope>
    <source>
        <strain evidence="1">Duluth1</strain>
        <tissue evidence="1">Whole animal</tissue>
    </source>
</reference>
<gene>
    <name evidence="1" type="ORF">DPMN_193145</name>
</gene>
<sequence length="71" mass="8141">MSYLFSAEKSYLEKIDAVASNRLIPVVSTPCKENFDDNFILTVNEEFNSDNEHEHNLMADNMKAVPMEQSQ</sequence>
<dbReference type="EMBL" id="JAIWYP010000021">
    <property type="protein sequence ID" value="KAH3692594.1"/>
    <property type="molecule type" value="Genomic_DNA"/>
</dbReference>
<accession>A0A9D3Y4Q9</accession>
<evidence type="ECO:0000313" key="1">
    <source>
        <dbReference type="EMBL" id="KAH3692594.1"/>
    </source>
</evidence>
<comment type="caution">
    <text evidence="1">The sequence shown here is derived from an EMBL/GenBank/DDBJ whole genome shotgun (WGS) entry which is preliminary data.</text>
</comment>
<dbReference type="Proteomes" id="UP000828390">
    <property type="component" value="Unassembled WGS sequence"/>
</dbReference>
<proteinExistence type="predicted"/>
<protein>
    <submittedName>
        <fullName evidence="1">Uncharacterized protein</fullName>
    </submittedName>
</protein>
<keyword evidence="2" id="KW-1185">Reference proteome</keyword>
<evidence type="ECO:0000313" key="2">
    <source>
        <dbReference type="Proteomes" id="UP000828390"/>
    </source>
</evidence>